<accession>A0A068R6U0</accession>
<dbReference type="HOGENOM" id="CLU_115403_13_4_6"/>
<name>A0A068R6U0_9GAMM</name>
<dbReference type="Gene3D" id="3.30.750.24">
    <property type="entry name" value="STAS domain"/>
    <property type="match status" value="1"/>
</dbReference>
<evidence type="ECO:0000313" key="3">
    <source>
        <dbReference type="Proteomes" id="UP000032735"/>
    </source>
</evidence>
<dbReference type="InterPro" id="IPR049743">
    <property type="entry name" value="MlaB"/>
</dbReference>
<dbReference type="Pfam" id="PF13466">
    <property type="entry name" value="STAS_2"/>
    <property type="match status" value="1"/>
</dbReference>
<dbReference type="Proteomes" id="UP000032735">
    <property type="component" value="Chromosome"/>
</dbReference>
<dbReference type="InterPro" id="IPR058548">
    <property type="entry name" value="MlaB-like_STAS"/>
</dbReference>
<protein>
    <recommendedName>
        <fullName evidence="1">STAS domain-containing protein</fullName>
    </recommendedName>
</protein>
<dbReference type="InterPro" id="IPR052746">
    <property type="entry name" value="MlaB_ABC_Transporter"/>
</dbReference>
<dbReference type="InterPro" id="IPR002645">
    <property type="entry name" value="STAS_dom"/>
</dbReference>
<dbReference type="InterPro" id="IPR036513">
    <property type="entry name" value="STAS_dom_sf"/>
</dbReference>
<feature type="domain" description="STAS" evidence="1">
    <location>
        <begin position="30"/>
        <end position="117"/>
    </location>
</feature>
<dbReference type="KEGG" id="xpo:XPG1_3297"/>
<dbReference type="PROSITE" id="PS50801">
    <property type="entry name" value="STAS"/>
    <property type="match status" value="1"/>
</dbReference>
<reference evidence="2 3" key="1">
    <citation type="submission" date="2013-07" db="EMBL/GenBank/DDBJ databases">
        <authorList>
            <person name="Genoscope - CEA"/>
        </authorList>
    </citation>
    <scope>NUCLEOTIDE SEQUENCE [LARGE SCALE GENOMIC DNA]</scope>
    <source>
        <strain evidence="2 3">G6</strain>
    </source>
</reference>
<dbReference type="NCBIfam" id="NF033618">
    <property type="entry name" value="mlaB_1"/>
    <property type="match status" value="1"/>
</dbReference>
<dbReference type="PANTHER" id="PTHR35849">
    <property type="entry name" value="BLR2341 PROTEIN"/>
    <property type="match status" value="1"/>
</dbReference>
<keyword evidence="3" id="KW-1185">Reference proteome</keyword>
<organism evidence="2 3">
    <name type="scientific">Xenorhabdus poinarii G6</name>
    <dbReference type="NCBI Taxonomy" id="1354304"/>
    <lineage>
        <taxon>Bacteria</taxon>
        <taxon>Pseudomonadati</taxon>
        <taxon>Pseudomonadota</taxon>
        <taxon>Gammaproteobacteria</taxon>
        <taxon>Enterobacterales</taxon>
        <taxon>Morganellaceae</taxon>
        <taxon>Xenorhabdus</taxon>
    </lineage>
</organism>
<dbReference type="STRING" id="1354304.XPG1_3297"/>
<gene>
    <name evidence="2" type="ORF">XPG1_3297</name>
</gene>
<dbReference type="EMBL" id="FO704551">
    <property type="protein sequence ID" value="CDG22933.1"/>
    <property type="molecule type" value="Genomic_DNA"/>
</dbReference>
<dbReference type="PANTHER" id="PTHR35849:SF1">
    <property type="entry name" value="INTERMEMBRANE PHOSPHOLIPID TRANSPORT SYSTEM BINDING PROTEIN MLAB"/>
    <property type="match status" value="1"/>
</dbReference>
<proteinExistence type="predicted"/>
<sequence>MNNRTLASGMMSKEKINQDMVDWEKAGNTLLLKGSLDRDSLLSLWQQKENALAGIDIIDVSSLSRVDSAGLALLVRLKEAYQQRGKTLTFSGVSERLNTLITLYGLQALLGDRQLNA</sequence>
<dbReference type="AlphaFoldDB" id="A0A068R6U0"/>
<dbReference type="CDD" id="cd07043">
    <property type="entry name" value="STAS_anti-anti-sigma_factors"/>
    <property type="match status" value="1"/>
</dbReference>
<evidence type="ECO:0000259" key="1">
    <source>
        <dbReference type="PROSITE" id="PS50801"/>
    </source>
</evidence>
<dbReference type="SUPFAM" id="SSF52091">
    <property type="entry name" value="SpoIIaa-like"/>
    <property type="match status" value="1"/>
</dbReference>
<evidence type="ECO:0000313" key="2">
    <source>
        <dbReference type="EMBL" id="CDG22933.1"/>
    </source>
</evidence>
<dbReference type="RefSeq" id="WP_084717324.1">
    <property type="nucleotide sequence ID" value="NZ_FO704551.1"/>
</dbReference>